<evidence type="ECO:0000313" key="9">
    <source>
        <dbReference type="EMBL" id="PSG88381.1"/>
    </source>
</evidence>
<dbReference type="EC" id="1.5.1.2" evidence="4 5"/>
<proteinExistence type="inferred from homology"/>
<dbReference type="Gene3D" id="3.40.50.720">
    <property type="entry name" value="NAD(P)-binding Rossmann-like Domain"/>
    <property type="match status" value="1"/>
</dbReference>
<evidence type="ECO:0000256" key="5">
    <source>
        <dbReference type="NCBIfam" id="TIGR00112"/>
    </source>
</evidence>
<dbReference type="Gene3D" id="1.10.3730.10">
    <property type="entry name" value="ProC C-terminal domain-like"/>
    <property type="match status" value="1"/>
</dbReference>
<dbReference type="PANTHER" id="PTHR11645:SF0">
    <property type="entry name" value="PYRROLINE-5-CARBOXYLATE REDUCTASE 3"/>
    <property type="match status" value="1"/>
</dbReference>
<dbReference type="InterPro" id="IPR036291">
    <property type="entry name" value="NAD(P)-bd_dom_sf"/>
</dbReference>
<keyword evidence="4" id="KW-0963">Cytoplasm</keyword>
<dbReference type="EMBL" id="PXOQ01000009">
    <property type="protein sequence ID" value="PSG88381.1"/>
    <property type="molecule type" value="Genomic_DNA"/>
</dbReference>
<keyword evidence="4" id="KW-0641">Proline biosynthesis</keyword>
<dbReference type="UniPathway" id="UPA00098">
    <property type="reaction ID" value="UER00361"/>
</dbReference>
<evidence type="ECO:0000259" key="8">
    <source>
        <dbReference type="Pfam" id="PF14748"/>
    </source>
</evidence>
<keyword evidence="10" id="KW-1185">Reference proteome</keyword>
<comment type="similarity">
    <text evidence="1 4">Belongs to the pyrroline-5-carboxylate reductase family.</text>
</comment>
<dbReference type="InterPro" id="IPR000304">
    <property type="entry name" value="Pyrroline-COOH_reductase"/>
</dbReference>
<dbReference type="OrthoDB" id="9805754at2"/>
<dbReference type="Proteomes" id="UP000238426">
    <property type="component" value="Unassembled WGS sequence"/>
</dbReference>
<dbReference type="Pfam" id="PF03807">
    <property type="entry name" value="F420_oxidored"/>
    <property type="match status" value="1"/>
</dbReference>
<protein>
    <recommendedName>
        <fullName evidence="4 5">Pyrroline-5-carboxylate reductase</fullName>
        <shortName evidence="4">P5C reductase</shortName>
        <shortName evidence="4">P5CR</shortName>
        <ecNumber evidence="4 5">1.5.1.2</ecNumber>
    </recommendedName>
    <alternativeName>
        <fullName evidence="4">PCA reductase</fullName>
    </alternativeName>
</protein>
<feature type="domain" description="Pyrroline-5-carboxylate reductase catalytic N-terminal" evidence="7">
    <location>
        <begin position="2"/>
        <end position="96"/>
    </location>
</feature>
<feature type="domain" description="Pyrroline-5-carboxylate reductase dimerisation" evidence="8">
    <location>
        <begin position="161"/>
        <end position="263"/>
    </location>
</feature>
<dbReference type="GO" id="GO:0004735">
    <property type="term" value="F:pyrroline-5-carboxylate reductase activity"/>
    <property type="evidence" value="ECO:0007669"/>
    <property type="project" value="UniProtKB-UniRule"/>
</dbReference>
<dbReference type="FunFam" id="1.10.3730.10:FF:000001">
    <property type="entry name" value="Pyrroline-5-carboxylate reductase"/>
    <property type="match status" value="1"/>
</dbReference>
<comment type="catalytic activity">
    <reaction evidence="4">
        <text>L-proline + NAD(+) = (S)-1-pyrroline-5-carboxylate + NADH + 2 H(+)</text>
        <dbReference type="Rhea" id="RHEA:14105"/>
        <dbReference type="ChEBI" id="CHEBI:15378"/>
        <dbReference type="ChEBI" id="CHEBI:17388"/>
        <dbReference type="ChEBI" id="CHEBI:57540"/>
        <dbReference type="ChEBI" id="CHEBI:57945"/>
        <dbReference type="ChEBI" id="CHEBI:60039"/>
        <dbReference type="EC" id="1.5.1.2"/>
    </reaction>
</comment>
<keyword evidence="2 4" id="KW-0521">NADP</keyword>
<dbReference type="NCBIfam" id="TIGR00112">
    <property type="entry name" value="proC"/>
    <property type="match status" value="1"/>
</dbReference>
<keyword evidence="3 4" id="KW-0560">Oxidoreductase</keyword>
<sequence>MKVLVIGGGNMGYTYAKGMSKSSLIDGEILIYDASEVQTIKLKKKKLFKVCNNLQKAVEEVDVIFLVVKPYHAMDLFDTMKSSVNQSQIVVSLMAGVSIEAIQSGLGINKVVRAMPNLPAKVGLGMTSYTPSEEVSRIELLTISKLLDTTGEAIYVENEMFIDKSTGISGSGPAYVFYFMESMMQAALKMGFSQNDSKVLVTQTFEGAVKLFKESDLSPTGWMNRVASKGGTTRAALDSMKENKVEELIKDAAFAAFDRAVEMSGKY</sequence>
<dbReference type="PANTHER" id="PTHR11645">
    <property type="entry name" value="PYRROLINE-5-CARBOXYLATE REDUCTASE"/>
    <property type="match status" value="1"/>
</dbReference>
<keyword evidence="4" id="KW-0028">Amino-acid biosynthesis</keyword>
<evidence type="ECO:0000256" key="1">
    <source>
        <dbReference type="ARBA" id="ARBA00005525"/>
    </source>
</evidence>
<comment type="function">
    <text evidence="4">Catalyzes the reduction of 1-pyrroline-5-carboxylate (PCA) to L-proline.</text>
</comment>
<organism evidence="9 10">
    <name type="scientific">Aurantibacter aestuarii</name>
    <dbReference type="NCBI Taxonomy" id="1266046"/>
    <lineage>
        <taxon>Bacteria</taxon>
        <taxon>Pseudomonadati</taxon>
        <taxon>Bacteroidota</taxon>
        <taxon>Flavobacteriia</taxon>
        <taxon>Flavobacteriales</taxon>
        <taxon>Flavobacteriaceae</taxon>
        <taxon>Aurantibacter</taxon>
    </lineage>
</organism>
<evidence type="ECO:0000256" key="4">
    <source>
        <dbReference type="HAMAP-Rule" id="MF_01925"/>
    </source>
</evidence>
<dbReference type="GO" id="GO:0055129">
    <property type="term" value="P:L-proline biosynthetic process"/>
    <property type="evidence" value="ECO:0007669"/>
    <property type="project" value="UniProtKB-UniRule"/>
</dbReference>
<evidence type="ECO:0000256" key="2">
    <source>
        <dbReference type="ARBA" id="ARBA00022857"/>
    </source>
</evidence>
<dbReference type="InterPro" id="IPR029036">
    <property type="entry name" value="P5CR_dimer"/>
</dbReference>
<evidence type="ECO:0000256" key="3">
    <source>
        <dbReference type="ARBA" id="ARBA00023002"/>
    </source>
</evidence>
<gene>
    <name evidence="4 9" type="primary">proC</name>
    <name evidence="9" type="ORF">C7H52_08755</name>
</gene>
<dbReference type="HAMAP" id="MF_01925">
    <property type="entry name" value="P5C_reductase"/>
    <property type="match status" value="1"/>
</dbReference>
<feature type="binding site" evidence="6">
    <location>
        <begin position="6"/>
        <end position="11"/>
    </location>
    <ligand>
        <name>NADP(+)</name>
        <dbReference type="ChEBI" id="CHEBI:58349"/>
    </ligand>
</feature>
<dbReference type="Pfam" id="PF14748">
    <property type="entry name" value="P5CR_dimer"/>
    <property type="match status" value="1"/>
</dbReference>
<comment type="subcellular location">
    <subcellularLocation>
        <location evidence="4">Cytoplasm</location>
    </subcellularLocation>
</comment>
<name>A0A2T1N944_9FLAO</name>
<comment type="caution">
    <text evidence="9">The sequence shown here is derived from an EMBL/GenBank/DDBJ whole genome shotgun (WGS) entry which is preliminary data.</text>
</comment>
<comment type="pathway">
    <text evidence="4">Amino-acid biosynthesis; L-proline biosynthesis; L-proline from L-glutamate 5-semialdehyde: step 1/1.</text>
</comment>
<accession>A0A2T1N944</accession>
<dbReference type="SUPFAM" id="SSF48179">
    <property type="entry name" value="6-phosphogluconate dehydrogenase C-terminal domain-like"/>
    <property type="match status" value="1"/>
</dbReference>
<evidence type="ECO:0000313" key="10">
    <source>
        <dbReference type="Proteomes" id="UP000238426"/>
    </source>
</evidence>
<reference evidence="9 10" key="1">
    <citation type="submission" date="2018-03" db="EMBL/GenBank/DDBJ databases">
        <title>Mesoflavibacter sp. HG37 and Mesoflavibacter sp. HG96 sp.nov., two marine bacteria isolated from seawater of Western Pacific Ocean.</title>
        <authorList>
            <person name="Cheng H."/>
            <person name="Wu Y.-H."/>
            <person name="Guo L.-L."/>
            <person name="Xu X.-W."/>
        </authorList>
    </citation>
    <scope>NUCLEOTIDE SEQUENCE [LARGE SCALE GENOMIC DNA]</scope>
    <source>
        <strain evidence="9 10">KCTC 32269</strain>
    </source>
</reference>
<dbReference type="PIRSF" id="PIRSF000193">
    <property type="entry name" value="Pyrrol-5-carb_rd"/>
    <property type="match status" value="1"/>
</dbReference>
<dbReference type="InterPro" id="IPR028939">
    <property type="entry name" value="P5C_Rdtase_cat_N"/>
</dbReference>
<dbReference type="GO" id="GO:0005737">
    <property type="term" value="C:cytoplasm"/>
    <property type="evidence" value="ECO:0007669"/>
    <property type="project" value="UniProtKB-SubCell"/>
</dbReference>
<dbReference type="AlphaFoldDB" id="A0A2T1N944"/>
<dbReference type="SUPFAM" id="SSF51735">
    <property type="entry name" value="NAD(P)-binding Rossmann-fold domains"/>
    <property type="match status" value="1"/>
</dbReference>
<comment type="catalytic activity">
    <reaction evidence="4">
        <text>L-proline + NADP(+) = (S)-1-pyrroline-5-carboxylate + NADPH + 2 H(+)</text>
        <dbReference type="Rhea" id="RHEA:14109"/>
        <dbReference type="ChEBI" id="CHEBI:15378"/>
        <dbReference type="ChEBI" id="CHEBI:17388"/>
        <dbReference type="ChEBI" id="CHEBI:57783"/>
        <dbReference type="ChEBI" id="CHEBI:58349"/>
        <dbReference type="ChEBI" id="CHEBI:60039"/>
        <dbReference type="EC" id="1.5.1.2"/>
    </reaction>
</comment>
<dbReference type="RefSeq" id="WP_106463519.1">
    <property type="nucleotide sequence ID" value="NZ_PXOQ01000009.1"/>
</dbReference>
<evidence type="ECO:0000256" key="6">
    <source>
        <dbReference type="PIRSR" id="PIRSR000193-1"/>
    </source>
</evidence>
<dbReference type="InterPro" id="IPR008927">
    <property type="entry name" value="6-PGluconate_DH-like_C_sf"/>
</dbReference>
<evidence type="ECO:0000259" key="7">
    <source>
        <dbReference type="Pfam" id="PF03807"/>
    </source>
</evidence>